<keyword evidence="1" id="KW-0808">Transferase</keyword>
<evidence type="ECO:0000313" key="8">
    <source>
        <dbReference type="EMBL" id="WGZ95193.1"/>
    </source>
</evidence>
<evidence type="ECO:0000259" key="7">
    <source>
        <dbReference type="PROSITE" id="PS50011"/>
    </source>
</evidence>
<feature type="compositionally biased region" description="Polar residues" evidence="6">
    <location>
        <begin position="455"/>
        <end position="466"/>
    </location>
</feature>
<reference evidence="8" key="1">
    <citation type="journal article" date="2023" name="Int. J. Mol. Sci.">
        <title>Metagenomics Revealed a New Genus 'Candidatus Thiocaldithrix dubininis' gen. nov., sp. nov. and a New Species 'Candidatus Thiothrix putei' sp. nov. in the Family Thiotrichaceae, Some Members of Which Have Traits of Both Na+- and H+-Motive Energetics.</title>
        <authorList>
            <person name="Ravin N.V."/>
            <person name="Muntyan M.S."/>
            <person name="Smolyakov D.D."/>
            <person name="Rudenko T.S."/>
            <person name="Beletsky A.V."/>
            <person name="Mardanov A.V."/>
            <person name="Grabovich M.Y."/>
        </authorList>
    </citation>
    <scope>NUCLEOTIDE SEQUENCE</scope>
    <source>
        <strain evidence="8">GKL-02</strain>
    </source>
</reference>
<accession>A0AA95KQY1</accession>
<organism evidence="8">
    <name type="scientific">Candidatus Thiothrix putei</name>
    <dbReference type="NCBI Taxonomy" id="3080811"/>
    <lineage>
        <taxon>Bacteria</taxon>
        <taxon>Pseudomonadati</taxon>
        <taxon>Pseudomonadota</taxon>
        <taxon>Gammaproteobacteria</taxon>
        <taxon>Thiotrichales</taxon>
        <taxon>Thiotrichaceae</taxon>
        <taxon>Thiothrix</taxon>
    </lineage>
</organism>
<dbReference type="PROSITE" id="PS00107">
    <property type="entry name" value="PROTEIN_KINASE_ATP"/>
    <property type="match status" value="1"/>
</dbReference>
<dbReference type="Pfam" id="PF00069">
    <property type="entry name" value="Pkinase"/>
    <property type="match status" value="1"/>
</dbReference>
<dbReference type="KEGG" id="tput:QJT81_04145"/>
<evidence type="ECO:0000256" key="3">
    <source>
        <dbReference type="ARBA" id="ARBA00022777"/>
    </source>
</evidence>
<keyword evidence="4 5" id="KW-0067">ATP-binding</keyword>
<sequence length="480" mass="51232">MPHQEHRQALPAGTQLREYDILRTLGSGGFGVAYLAYDRELAHHVVLKEYLPGAFATRLAGNTVVPTSPKDEGNFQWGLERFLSEARALAAFRAHPHIVSVLHSFRANNTAYMVMEYAGEFSLQQFLDGQGVMTQEQLLDLVLPLLDALETIHAAGLIHRDIKPDNILINDNAEPVLIDFGAARQAVGERSMSLSIILTPGYAPFEQYHHATEQGPWTDIYALAAVMFRCVTGKNPPDAPARMETETPLELEPGEGYSPHLLAAIAWGLQIRAAERPQTVAEWREALLNEPVVVDAATTTGGGKMRGGLLAGKRRVATSLLGGVLLLGLTLLGIAALSSDQASQSSELAVKPASVPSVPTPVAALAAPVPVPEADASTPSAPEEAKTDVESPPATPPEPAKPATDGKKDKDTDKSKGKDKSKTGSGKTQPSGKSPKTPKTPSTTKTVPIYVMPSQPRNTSKPSGKSTDSRDCLVNPNCHP</sequence>
<feature type="domain" description="Protein kinase" evidence="7">
    <location>
        <begin position="19"/>
        <end position="288"/>
    </location>
</feature>
<dbReference type="EMBL" id="CP124756">
    <property type="protein sequence ID" value="WGZ95193.1"/>
    <property type="molecule type" value="Genomic_DNA"/>
</dbReference>
<dbReference type="AlphaFoldDB" id="A0AA95KQY1"/>
<dbReference type="Gene3D" id="1.10.510.10">
    <property type="entry name" value="Transferase(Phosphotransferase) domain 1"/>
    <property type="match status" value="1"/>
</dbReference>
<reference evidence="8" key="2">
    <citation type="submission" date="2023-04" db="EMBL/GenBank/DDBJ databases">
        <authorList>
            <person name="Beletskiy A.V."/>
            <person name="Mardanov A.V."/>
            <person name="Ravin N.V."/>
        </authorList>
    </citation>
    <scope>NUCLEOTIDE SEQUENCE</scope>
    <source>
        <strain evidence="8">GKL-02</strain>
    </source>
</reference>
<dbReference type="InterPro" id="IPR000719">
    <property type="entry name" value="Prot_kinase_dom"/>
</dbReference>
<dbReference type="InterPro" id="IPR017441">
    <property type="entry name" value="Protein_kinase_ATP_BS"/>
</dbReference>
<dbReference type="PANTHER" id="PTHR43289:SF34">
    <property type="entry name" value="SERINE_THREONINE-PROTEIN KINASE YBDM-RELATED"/>
    <property type="match status" value="1"/>
</dbReference>
<keyword evidence="2 5" id="KW-0547">Nucleotide-binding</keyword>
<dbReference type="GO" id="GO:0005524">
    <property type="term" value="F:ATP binding"/>
    <property type="evidence" value="ECO:0007669"/>
    <property type="project" value="UniProtKB-UniRule"/>
</dbReference>
<evidence type="ECO:0000256" key="1">
    <source>
        <dbReference type="ARBA" id="ARBA00022679"/>
    </source>
</evidence>
<feature type="compositionally biased region" description="Basic and acidic residues" evidence="6">
    <location>
        <begin position="404"/>
        <end position="422"/>
    </location>
</feature>
<dbReference type="SMART" id="SM00220">
    <property type="entry name" value="S_TKc"/>
    <property type="match status" value="1"/>
</dbReference>
<proteinExistence type="predicted"/>
<dbReference type="PROSITE" id="PS50011">
    <property type="entry name" value="PROTEIN_KINASE_DOM"/>
    <property type="match status" value="1"/>
</dbReference>
<evidence type="ECO:0000256" key="4">
    <source>
        <dbReference type="ARBA" id="ARBA00022840"/>
    </source>
</evidence>
<evidence type="ECO:0000256" key="6">
    <source>
        <dbReference type="SAM" id="MobiDB-lite"/>
    </source>
</evidence>
<name>A0AA95KQY1_9GAMM</name>
<dbReference type="Proteomes" id="UP001301326">
    <property type="component" value="Chromosome"/>
</dbReference>
<evidence type="ECO:0000256" key="5">
    <source>
        <dbReference type="PROSITE-ProRule" id="PRU10141"/>
    </source>
</evidence>
<dbReference type="PROSITE" id="PS00108">
    <property type="entry name" value="PROTEIN_KINASE_ST"/>
    <property type="match status" value="1"/>
</dbReference>
<dbReference type="PANTHER" id="PTHR43289">
    <property type="entry name" value="MITOGEN-ACTIVATED PROTEIN KINASE KINASE KINASE 20-RELATED"/>
    <property type="match status" value="1"/>
</dbReference>
<dbReference type="InterPro" id="IPR008271">
    <property type="entry name" value="Ser/Thr_kinase_AS"/>
</dbReference>
<keyword evidence="3 8" id="KW-0418">Kinase</keyword>
<dbReference type="CDD" id="cd14014">
    <property type="entry name" value="STKc_PknB_like"/>
    <property type="match status" value="1"/>
</dbReference>
<gene>
    <name evidence="8" type="ORF">QJT81_04145</name>
</gene>
<feature type="compositionally biased region" description="Low complexity" evidence="6">
    <location>
        <begin position="423"/>
        <end position="448"/>
    </location>
</feature>
<evidence type="ECO:0000256" key="2">
    <source>
        <dbReference type="ARBA" id="ARBA00022741"/>
    </source>
</evidence>
<dbReference type="GO" id="GO:0004674">
    <property type="term" value="F:protein serine/threonine kinase activity"/>
    <property type="evidence" value="ECO:0007669"/>
    <property type="project" value="TreeGrafter"/>
</dbReference>
<feature type="binding site" evidence="5">
    <location>
        <position position="48"/>
    </location>
    <ligand>
        <name>ATP</name>
        <dbReference type="ChEBI" id="CHEBI:30616"/>
    </ligand>
</feature>
<dbReference type="InterPro" id="IPR011009">
    <property type="entry name" value="Kinase-like_dom_sf"/>
</dbReference>
<feature type="region of interest" description="Disordered" evidence="6">
    <location>
        <begin position="371"/>
        <end position="480"/>
    </location>
</feature>
<dbReference type="SUPFAM" id="SSF56112">
    <property type="entry name" value="Protein kinase-like (PK-like)"/>
    <property type="match status" value="1"/>
</dbReference>
<protein>
    <submittedName>
        <fullName evidence="8">Protein kinase</fullName>
    </submittedName>
</protein>